<feature type="transmembrane region" description="Helical" evidence="6">
    <location>
        <begin position="89"/>
        <end position="111"/>
    </location>
</feature>
<dbReference type="SUPFAM" id="SSF103481">
    <property type="entry name" value="Multidrug resistance efflux transporter EmrE"/>
    <property type="match status" value="2"/>
</dbReference>
<gene>
    <name evidence="8" type="ORF">A7J15_09965</name>
</gene>
<proteinExistence type="inferred from homology"/>
<evidence type="ECO:0000256" key="5">
    <source>
        <dbReference type="ARBA" id="ARBA00023136"/>
    </source>
</evidence>
<dbReference type="InterPro" id="IPR037185">
    <property type="entry name" value="EmrE-like"/>
</dbReference>
<name>A0A1B9N8G7_9MICO</name>
<dbReference type="Proteomes" id="UP000093355">
    <property type="component" value="Unassembled WGS sequence"/>
</dbReference>
<feature type="transmembrane region" description="Helical" evidence="6">
    <location>
        <begin position="149"/>
        <end position="169"/>
    </location>
</feature>
<dbReference type="AlphaFoldDB" id="A0A1B9N8G7"/>
<sequence>MTAKGWALFAVLSLLWGIPYLFIAEAVQSLSPPAVVAIRTLGAAILLLPFALRQKALRPALKKWPWVLAFGAVEMAGPFVLLAHAEQTLASGLTGLLVATVPLFATIIAVARGDRAALKPSRAIGLGLGFAGVAIVAIGSGGLRGDANPLAIGEVLLVAVLYAIAPFIVARHLGAVPALGVSTLALGAVGLAYTPVALSTPSEPPTARSLIAVGLLTVFCTAVAFIAFFALVAEVGPVRAPLMTYVHPVVAVALGVIVRGEPLTLGLLIGFPVVLLGCLLAAGVFTRAVRPSESLPVHP</sequence>
<dbReference type="Pfam" id="PF00892">
    <property type="entry name" value="EamA"/>
    <property type="match status" value="2"/>
</dbReference>
<evidence type="ECO:0000256" key="3">
    <source>
        <dbReference type="ARBA" id="ARBA00022692"/>
    </source>
</evidence>
<feature type="domain" description="EamA" evidence="7">
    <location>
        <begin position="6"/>
        <end position="137"/>
    </location>
</feature>
<comment type="similarity">
    <text evidence="2">Belongs to the EamA transporter family.</text>
</comment>
<dbReference type="GO" id="GO:0016020">
    <property type="term" value="C:membrane"/>
    <property type="evidence" value="ECO:0007669"/>
    <property type="project" value="UniProtKB-SubCell"/>
</dbReference>
<feature type="transmembrane region" description="Helical" evidence="6">
    <location>
        <begin position="64"/>
        <end position="83"/>
    </location>
</feature>
<evidence type="ECO:0000256" key="1">
    <source>
        <dbReference type="ARBA" id="ARBA00004141"/>
    </source>
</evidence>
<dbReference type="PANTHER" id="PTHR32322">
    <property type="entry name" value="INNER MEMBRANE TRANSPORTER"/>
    <property type="match status" value="1"/>
</dbReference>
<feature type="domain" description="EamA" evidence="7">
    <location>
        <begin position="155"/>
        <end position="281"/>
    </location>
</feature>
<organism evidence="8 9">
    <name type="scientific">Microbacterium sediminis</name>
    <dbReference type="NCBI Taxonomy" id="904291"/>
    <lineage>
        <taxon>Bacteria</taxon>
        <taxon>Bacillati</taxon>
        <taxon>Actinomycetota</taxon>
        <taxon>Actinomycetes</taxon>
        <taxon>Micrococcales</taxon>
        <taxon>Microbacteriaceae</taxon>
        <taxon>Microbacterium</taxon>
    </lineage>
</organism>
<feature type="transmembrane region" description="Helical" evidence="6">
    <location>
        <begin position="240"/>
        <end position="258"/>
    </location>
</feature>
<keyword evidence="5 6" id="KW-0472">Membrane</keyword>
<feature type="transmembrane region" description="Helical" evidence="6">
    <location>
        <begin position="264"/>
        <end position="285"/>
    </location>
</feature>
<evidence type="ECO:0000313" key="9">
    <source>
        <dbReference type="Proteomes" id="UP000093355"/>
    </source>
</evidence>
<comment type="subcellular location">
    <subcellularLocation>
        <location evidence="1">Membrane</location>
        <topology evidence="1">Multi-pass membrane protein</topology>
    </subcellularLocation>
</comment>
<keyword evidence="4 6" id="KW-1133">Transmembrane helix</keyword>
<accession>A0A1B9N8G7</accession>
<keyword evidence="3 6" id="KW-0812">Transmembrane</keyword>
<dbReference type="STRING" id="904291.A7J15_09965"/>
<feature type="transmembrane region" description="Helical" evidence="6">
    <location>
        <begin position="123"/>
        <end position="143"/>
    </location>
</feature>
<comment type="caution">
    <text evidence="8">The sequence shown here is derived from an EMBL/GenBank/DDBJ whole genome shotgun (WGS) entry which is preliminary data.</text>
</comment>
<reference evidence="8 9" key="1">
    <citation type="submission" date="2016-05" db="EMBL/GenBank/DDBJ databases">
        <authorList>
            <person name="Lavstsen T."/>
            <person name="Jespersen J.S."/>
        </authorList>
    </citation>
    <scope>NUCLEOTIDE SEQUENCE [LARGE SCALE GENOMIC DNA]</scope>
    <source>
        <strain evidence="8 9">YLB-01</strain>
    </source>
</reference>
<evidence type="ECO:0000256" key="2">
    <source>
        <dbReference type="ARBA" id="ARBA00007362"/>
    </source>
</evidence>
<evidence type="ECO:0000256" key="6">
    <source>
        <dbReference type="SAM" id="Phobius"/>
    </source>
</evidence>
<protein>
    <recommendedName>
        <fullName evidence="7">EamA domain-containing protein</fullName>
    </recommendedName>
</protein>
<dbReference type="PANTHER" id="PTHR32322:SF14">
    <property type="entry name" value="PROTEIN PAGO"/>
    <property type="match status" value="1"/>
</dbReference>
<dbReference type="InterPro" id="IPR050638">
    <property type="entry name" value="AA-Vitamin_Transporters"/>
</dbReference>
<dbReference type="InterPro" id="IPR000620">
    <property type="entry name" value="EamA_dom"/>
</dbReference>
<keyword evidence="9" id="KW-1185">Reference proteome</keyword>
<feature type="transmembrane region" description="Helical" evidence="6">
    <location>
        <begin position="34"/>
        <end position="52"/>
    </location>
</feature>
<evidence type="ECO:0000313" key="8">
    <source>
        <dbReference type="EMBL" id="OCG72895.1"/>
    </source>
</evidence>
<evidence type="ECO:0000259" key="7">
    <source>
        <dbReference type="Pfam" id="PF00892"/>
    </source>
</evidence>
<evidence type="ECO:0000256" key="4">
    <source>
        <dbReference type="ARBA" id="ARBA00022989"/>
    </source>
</evidence>
<dbReference type="EMBL" id="LXMD01000028">
    <property type="protein sequence ID" value="OCG72895.1"/>
    <property type="molecule type" value="Genomic_DNA"/>
</dbReference>
<feature type="transmembrane region" description="Helical" evidence="6">
    <location>
        <begin position="210"/>
        <end position="233"/>
    </location>
</feature>
<feature type="transmembrane region" description="Helical" evidence="6">
    <location>
        <begin position="176"/>
        <end position="198"/>
    </location>
</feature>